<protein>
    <submittedName>
        <fullName evidence="1">Uncharacterized protein</fullName>
    </submittedName>
</protein>
<proteinExistence type="predicted"/>
<dbReference type="EMBL" id="BK014975">
    <property type="protein sequence ID" value="DAD85169.1"/>
    <property type="molecule type" value="Genomic_DNA"/>
</dbReference>
<sequence length="517" mass="60373">MKLEDVSVEIKETASLIEESVFNDMVQMVNSNEDLEKLVNAYIEGLPRSEKHLAYTEGNFKERVAYIVDMSDEIVEQLRELDCVDKIREMQNVWSESGFTFNGEHYYSPLTLSVVSLDSQRILPYNVKEWYKQNREAFLKSLDKLILRKKCQVVEESKESIFSNVIEFKRKNLPKSCGITLAYFLQRAGATDVYSDKADSAYHKYADYISNKFESIILKSNPNLKRFTYKSMVKDYFGLDLVEGNNAPKLAKQLKKVGISYTDEEVRHFGEVQKWWNDWYNEDFASTINDSDVRCKDLWIDLKDFTIPYLVDKWAFNGSCNQSSSSAGADTHLILKHLGFEYLKGYSTYYRHGNYTLQPALRTYFLREGNDIGHAGSYADFSGTRAKACYEFTTILLCIVFNKRVEDFFSVNGMNIDCEQYFQSDTDSYFCFWANQGNNEYSKFGTKRNIFDKIGFDDIKDYIENEVPIRYMFNNLGHEEKQRIYLAESLRTKTKLKEKVSHSRYGLLDKIMKEYVI</sequence>
<organism evidence="1">
    <name type="scientific">Podoviridae sp. ctwV53</name>
    <dbReference type="NCBI Taxonomy" id="2826587"/>
    <lineage>
        <taxon>Viruses</taxon>
        <taxon>Duplodnaviria</taxon>
        <taxon>Heunggongvirae</taxon>
        <taxon>Uroviricota</taxon>
        <taxon>Caudoviricetes</taxon>
    </lineage>
</organism>
<name>A0A8S5MS63_9CAUD</name>
<accession>A0A8S5MS63</accession>
<reference evidence="1" key="1">
    <citation type="journal article" date="2021" name="Proc. Natl. Acad. Sci. U.S.A.">
        <title>A Catalog of Tens of Thousands of Viruses from Human Metagenomes Reveals Hidden Associations with Chronic Diseases.</title>
        <authorList>
            <person name="Tisza M.J."/>
            <person name="Buck C.B."/>
        </authorList>
    </citation>
    <scope>NUCLEOTIDE SEQUENCE</scope>
    <source>
        <strain evidence="1">CtwV53</strain>
    </source>
</reference>
<evidence type="ECO:0000313" key="1">
    <source>
        <dbReference type="EMBL" id="DAD85169.1"/>
    </source>
</evidence>